<name>A0A972GLU1_9BACL</name>
<dbReference type="AlphaFoldDB" id="A0A972GLU1"/>
<dbReference type="RefSeq" id="WP_171650662.1">
    <property type="nucleotide sequence ID" value="NZ_WHOD01000013.1"/>
</dbReference>
<dbReference type="Pfam" id="PF03413">
    <property type="entry name" value="PepSY"/>
    <property type="match status" value="1"/>
</dbReference>
<dbReference type="InterPro" id="IPR025711">
    <property type="entry name" value="PepSY"/>
</dbReference>
<reference evidence="2" key="1">
    <citation type="submission" date="2019-10" db="EMBL/GenBank/DDBJ databases">
        <title>Description of Paenibacillus glebae sp. nov.</title>
        <authorList>
            <person name="Carlier A."/>
            <person name="Qi S."/>
        </authorList>
    </citation>
    <scope>NUCLEOTIDE SEQUENCE</scope>
    <source>
        <strain evidence="2">LMG 31456</strain>
    </source>
</reference>
<keyword evidence="3" id="KW-1185">Reference proteome</keyword>
<feature type="domain" description="PepSY" evidence="1">
    <location>
        <begin position="3"/>
        <end position="59"/>
    </location>
</feature>
<protein>
    <recommendedName>
        <fullName evidence="1">PepSY domain-containing protein</fullName>
    </recommendedName>
</protein>
<evidence type="ECO:0000313" key="2">
    <source>
        <dbReference type="EMBL" id="NOU92390.1"/>
    </source>
</evidence>
<evidence type="ECO:0000313" key="3">
    <source>
        <dbReference type="Proteomes" id="UP000641588"/>
    </source>
</evidence>
<proteinExistence type="predicted"/>
<evidence type="ECO:0000259" key="1">
    <source>
        <dbReference type="Pfam" id="PF03413"/>
    </source>
</evidence>
<dbReference type="Proteomes" id="UP000641588">
    <property type="component" value="Unassembled WGS sequence"/>
</dbReference>
<gene>
    <name evidence="2" type="ORF">GC093_03945</name>
</gene>
<dbReference type="Gene3D" id="3.10.450.40">
    <property type="match status" value="1"/>
</dbReference>
<accession>A0A972GLU1</accession>
<dbReference type="EMBL" id="WHOD01000013">
    <property type="protein sequence ID" value="NOU92390.1"/>
    <property type="molecule type" value="Genomic_DNA"/>
</dbReference>
<comment type="caution">
    <text evidence="2">The sequence shown here is derived from an EMBL/GenBank/DDBJ whole genome shotgun (WGS) entry which is preliminary data.</text>
</comment>
<organism evidence="2 3">
    <name type="scientific">Paenibacillus foliorum</name>
    <dbReference type="NCBI Taxonomy" id="2654974"/>
    <lineage>
        <taxon>Bacteria</taxon>
        <taxon>Bacillati</taxon>
        <taxon>Bacillota</taxon>
        <taxon>Bacilli</taxon>
        <taxon>Bacillales</taxon>
        <taxon>Paenibacillaceae</taxon>
        <taxon>Paenibacillus</taxon>
    </lineage>
</organism>
<sequence>MTKVQAGEIALQKVNGTIIKAQLEDEDGTAVYSVIIKDSKNETMEVKVDASTGTVVKVEQDNQYYY</sequence>